<proteinExistence type="predicted"/>
<sequence>MSSPTVASSTELVHVAGSKHFPIKLTKTNFLVWRQQVHSTLVGLDLLGFVDGTSVAPVQFLDAATKKLNPVYLLWHRQDQILLGAILGSLSESVQPLISLATTAHEAWTRLTSNLASMSRSHIISLKAQLHKNPRGSRSIDEFIADMSTIAADLALAGSPVEHDDLIVSIMTQLGDEYMSIYQSLRGRNESLTIDELGHILNDCERQLQPKDALETPIVPTANYVGRSTSGGSSSSSRPSGHSHAPSRDSFRRGRG</sequence>
<organism evidence="2 3">
    <name type="scientific">Cuscuta campestris</name>
    <dbReference type="NCBI Taxonomy" id="132261"/>
    <lineage>
        <taxon>Eukaryota</taxon>
        <taxon>Viridiplantae</taxon>
        <taxon>Streptophyta</taxon>
        <taxon>Embryophyta</taxon>
        <taxon>Tracheophyta</taxon>
        <taxon>Spermatophyta</taxon>
        <taxon>Magnoliopsida</taxon>
        <taxon>eudicotyledons</taxon>
        <taxon>Gunneridae</taxon>
        <taxon>Pentapetalae</taxon>
        <taxon>asterids</taxon>
        <taxon>lamiids</taxon>
        <taxon>Solanales</taxon>
        <taxon>Convolvulaceae</taxon>
        <taxon>Cuscuteae</taxon>
        <taxon>Cuscuta</taxon>
        <taxon>Cuscuta subgen. Grammica</taxon>
        <taxon>Cuscuta sect. Cleistogrammica</taxon>
    </lineage>
</organism>
<dbReference type="OrthoDB" id="1749636at2759"/>
<feature type="compositionally biased region" description="Low complexity" evidence="1">
    <location>
        <begin position="226"/>
        <end position="244"/>
    </location>
</feature>
<feature type="region of interest" description="Disordered" evidence="1">
    <location>
        <begin position="211"/>
        <end position="256"/>
    </location>
</feature>
<dbReference type="PANTHER" id="PTHR47481">
    <property type="match status" value="1"/>
</dbReference>
<dbReference type="PANTHER" id="PTHR47481:SF43">
    <property type="entry name" value="RETROTRANSPOSON COPIA-LIKE N-TERMINAL DOMAIN-CONTAINING PROTEIN"/>
    <property type="match status" value="1"/>
</dbReference>
<evidence type="ECO:0000256" key="1">
    <source>
        <dbReference type="SAM" id="MobiDB-lite"/>
    </source>
</evidence>
<name>A0A484N298_9ASTE</name>
<dbReference type="AlphaFoldDB" id="A0A484N298"/>
<evidence type="ECO:0000313" key="3">
    <source>
        <dbReference type="Proteomes" id="UP000595140"/>
    </source>
</evidence>
<keyword evidence="3" id="KW-1185">Reference proteome</keyword>
<evidence type="ECO:0008006" key="4">
    <source>
        <dbReference type="Google" id="ProtNLM"/>
    </source>
</evidence>
<dbReference type="EMBL" id="OOIL02005599">
    <property type="protein sequence ID" value="VFQ95223.1"/>
    <property type="molecule type" value="Genomic_DNA"/>
</dbReference>
<gene>
    <name evidence="2" type="ORF">CCAM_LOCUS36999</name>
</gene>
<protein>
    <recommendedName>
        <fullName evidence="4">Retrotransposon Copia-like N-terminal domain-containing protein</fullName>
    </recommendedName>
</protein>
<feature type="compositionally biased region" description="Basic and acidic residues" evidence="1">
    <location>
        <begin position="246"/>
        <end position="256"/>
    </location>
</feature>
<reference evidence="2 3" key="1">
    <citation type="submission" date="2018-04" db="EMBL/GenBank/DDBJ databases">
        <authorList>
            <person name="Vogel A."/>
        </authorList>
    </citation>
    <scope>NUCLEOTIDE SEQUENCE [LARGE SCALE GENOMIC DNA]</scope>
</reference>
<accession>A0A484N298</accession>
<evidence type="ECO:0000313" key="2">
    <source>
        <dbReference type="EMBL" id="VFQ95223.1"/>
    </source>
</evidence>
<dbReference type="Proteomes" id="UP000595140">
    <property type="component" value="Unassembled WGS sequence"/>
</dbReference>
<dbReference type="Pfam" id="PF14223">
    <property type="entry name" value="Retrotran_gag_2"/>
    <property type="match status" value="1"/>
</dbReference>